<dbReference type="SMART" id="SM00726">
    <property type="entry name" value="UIM"/>
    <property type="match status" value="4"/>
</dbReference>
<feature type="domain" description="Ankyrin repeat" evidence="10">
    <location>
        <begin position="154"/>
        <end position="463"/>
    </location>
</feature>
<evidence type="ECO:0000313" key="11">
    <source>
        <dbReference type="Ensembl" id="ENSCABP00000014891.1"/>
    </source>
</evidence>
<gene>
    <name evidence="11" type="primary">ANKRD13D</name>
</gene>
<dbReference type="PANTHER" id="PTHR12447">
    <property type="entry name" value="ANKYRIN REPEAT DOMAIN-CONTAINING PROTEIN 13"/>
    <property type="match status" value="1"/>
</dbReference>
<evidence type="ECO:0000259" key="10">
    <source>
        <dbReference type="Pfam" id="PF11904"/>
    </source>
</evidence>
<protein>
    <submittedName>
        <fullName evidence="11">Ankyrin repeat domain 13D</fullName>
    </submittedName>
</protein>
<dbReference type="OMA" id="TQKFRAN"/>
<dbReference type="PROSITE" id="PS50330">
    <property type="entry name" value="UIM"/>
    <property type="match status" value="1"/>
</dbReference>
<evidence type="ECO:0000256" key="3">
    <source>
        <dbReference type="ARBA" id="ARBA00022475"/>
    </source>
</evidence>
<evidence type="ECO:0000256" key="4">
    <source>
        <dbReference type="ARBA" id="ARBA00022737"/>
    </source>
</evidence>
<dbReference type="GO" id="GO:0048471">
    <property type="term" value="C:perinuclear region of cytoplasm"/>
    <property type="evidence" value="ECO:0007669"/>
    <property type="project" value="UniProtKB-ARBA"/>
</dbReference>
<evidence type="ECO:0000256" key="6">
    <source>
        <dbReference type="ARBA" id="ARBA00023136"/>
    </source>
</evidence>
<dbReference type="FunFam" id="1.25.40.20:FF:000057">
    <property type="entry name" value="Ankyrin repeat domain-containing protein 13B"/>
    <property type="match status" value="1"/>
</dbReference>
<sequence length="591" mass="66998">MARRRRSFPLHLLAWPTAQTAGSAPLRTRHDIELIDPRGRTPLELAVSLGNLESAQVLLRHNANVGRENANGWTVLQEAVSTGDPEMVQLVLQYRDYQRATNRLAGIPELLNKLRKAPDFYVEMKWEFTSWVPLVSKVCPSDVYRVWKRGESLRVDTTLLGFEHMTWQRGRRSYIFKGEEEGAVVMEVDHDKQVVYTETLSLALHEPELMLAAMQPTEEHVASRLTSPIVSTHLDTKNIAFERNKSGIWGWRSEKMEVISGYEAKVYSASNVELITKTRTEHLSDQDKSRTKGSKTPFQSFLGIAQQHASHNGAPVLQSATLTNPTAITPEEYFDSSFNLEARNIGRPIEMSSKVQRFKATLWLCEDHPLSLVEQVTPIIDLMAISNAHFAKLRDFITLKLPPGFPVKIEIPLFHVLNARITFSNLCGCDESLSSVVKALCVWVFPFPCEVDPIVFEVPQGYAMLGAGRNEPMRDEDDDLLQFAIQQSLLDAGTETDQVTIWEALTNTRPGSNPPSYDEELQLERAIQESMFLHTNGSSSSALPPPAYPSFDEQLRLAMELSSREQEEQERRRREEDEELQRILQLSLTEK</sequence>
<evidence type="ECO:0000313" key="12">
    <source>
        <dbReference type="Proteomes" id="UP000694404"/>
    </source>
</evidence>
<dbReference type="InterPro" id="IPR021832">
    <property type="entry name" value="ANKRD13"/>
</dbReference>
<evidence type="ECO:0000256" key="2">
    <source>
        <dbReference type="ARBA" id="ARBA00004603"/>
    </source>
</evidence>
<dbReference type="GO" id="GO:0002091">
    <property type="term" value="P:negative regulation of receptor internalization"/>
    <property type="evidence" value="ECO:0007669"/>
    <property type="project" value="UniProtKB-ARBA"/>
</dbReference>
<dbReference type="PROSITE" id="PS50088">
    <property type="entry name" value="ANK_REPEAT"/>
    <property type="match status" value="1"/>
</dbReference>
<organism evidence="11 12">
    <name type="scientific">Chelonoidis abingdonii</name>
    <name type="common">Abingdon island giant tortoise</name>
    <name type="synonym">Testudo abingdonii</name>
    <dbReference type="NCBI Taxonomy" id="106734"/>
    <lineage>
        <taxon>Eukaryota</taxon>
        <taxon>Metazoa</taxon>
        <taxon>Chordata</taxon>
        <taxon>Craniata</taxon>
        <taxon>Vertebrata</taxon>
        <taxon>Euteleostomi</taxon>
        <taxon>Archelosauria</taxon>
        <taxon>Testudinata</taxon>
        <taxon>Testudines</taxon>
        <taxon>Cryptodira</taxon>
        <taxon>Durocryptodira</taxon>
        <taxon>Testudinoidea</taxon>
        <taxon>Testudinidae</taxon>
        <taxon>Chelonoidis</taxon>
    </lineage>
</organism>
<dbReference type="GO" id="GO:0005886">
    <property type="term" value="C:plasma membrane"/>
    <property type="evidence" value="ECO:0007669"/>
    <property type="project" value="UniProtKB-SubCell"/>
</dbReference>
<dbReference type="PROSITE" id="PS50297">
    <property type="entry name" value="ANK_REP_REGION"/>
    <property type="match status" value="1"/>
</dbReference>
<dbReference type="Ensembl" id="ENSCABT00000016313.1">
    <property type="protein sequence ID" value="ENSCABP00000014891.1"/>
    <property type="gene ID" value="ENSCABG00000010975.1"/>
</dbReference>
<feature type="compositionally biased region" description="Low complexity" evidence="9">
    <location>
        <begin position="582"/>
        <end position="591"/>
    </location>
</feature>
<evidence type="ECO:0000256" key="1">
    <source>
        <dbReference type="ARBA" id="ARBA00004236"/>
    </source>
</evidence>
<dbReference type="Proteomes" id="UP000694404">
    <property type="component" value="Unplaced"/>
</dbReference>
<feature type="region of interest" description="Disordered" evidence="9">
    <location>
        <begin position="559"/>
        <end position="591"/>
    </location>
</feature>
<keyword evidence="3" id="KW-1003">Cell membrane</keyword>
<reference evidence="11" key="2">
    <citation type="submission" date="2025-09" db="UniProtKB">
        <authorList>
            <consortium name="Ensembl"/>
        </authorList>
    </citation>
    <scope>IDENTIFICATION</scope>
</reference>
<evidence type="ECO:0000256" key="5">
    <source>
        <dbReference type="ARBA" id="ARBA00022753"/>
    </source>
</evidence>
<dbReference type="GO" id="GO:0005770">
    <property type="term" value="C:late endosome"/>
    <property type="evidence" value="ECO:0007669"/>
    <property type="project" value="UniProtKB-SubCell"/>
</dbReference>
<feature type="repeat" description="ANK" evidence="8">
    <location>
        <begin position="38"/>
        <end position="70"/>
    </location>
</feature>
<keyword evidence="4" id="KW-0677">Repeat</keyword>
<keyword evidence="6" id="KW-0472">Membrane</keyword>
<dbReference type="SMART" id="SM00248">
    <property type="entry name" value="ANK"/>
    <property type="match status" value="2"/>
</dbReference>
<keyword evidence="8" id="KW-0040">ANK repeat</keyword>
<dbReference type="InterPro" id="IPR002110">
    <property type="entry name" value="Ankyrin_rpt"/>
</dbReference>
<dbReference type="SUPFAM" id="SSF48403">
    <property type="entry name" value="Ankyrin repeat"/>
    <property type="match status" value="1"/>
</dbReference>
<dbReference type="Pfam" id="PF11904">
    <property type="entry name" value="ANKRD13_C"/>
    <property type="match status" value="1"/>
</dbReference>
<dbReference type="Gene3D" id="1.25.40.20">
    <property type="entry name" value="Ankyrin repeat-containing domain"/>
    <property type="match status" value="1"/>
</dbReference>
<dbReference type="GO" id="GO:0140036">
    <property type="term" value="F:ubiquitin-modified protein reader activity"/>
    <property type="evidence" value="ECO:0007669"/>
    <property type="project" value="UniProtKB-ARBA"/>
</dbReference>
<comment type="function">
    <text evidence="7">Ubiquitin-binding protein that specifically recognizes and binds 'Lys-63'-linked ubiquitin. Does not bind 'Lys-48'-linked ubiquitin. Positively regulates the internalization of ligand-activated EGFR by binding to the Ub moiety of ubiquitinated EGFR at the cell membrane.</text>
</comment>
<reference evidence="11" key="1">
    <citation type="submission" date="2025-08" db="UniProtKB">
        <authorList>
            <consortium name="Ensembl"/>
        </authorList>
    </citation>
    <scope>IDENTIFICATION</scope>
</reference>
<name>A0A8C0GW16_CHEAB</name>
<dbReference type="InterPro" id="IPR036770">
    <property type="entry name" value="Ankyrin_rpt-contain_sf"/>
</dbReference>
<evidence type="ECO:0000256" key="9">
    <source>
        <dbReference type="SAM" id="MobiDB-lite"/>
    </source>
</evidence>
<dbReference type="Pfam" id="PF12796">
    <property type="entry name" value="Ank_2"/>
    <property type="match status" value="1"/>
</dbReference>
<accession>A0A8C0GW16</accession>
<keyword evidence="5" id="KW-0967">Endosome</keyword>
<dbReference type="GeneTree" id="ENSGT00950000182928"/>
<comment type="subcellular location">
    <subcellularLocation>
        <location evidence="1">Cell membrane</location>
    </subcellularLocation>
    <subcellularLocation>
        <location evidence="2">Late endosome</location>
    </subcellularLocation>
</comment>
<proteinExistence type="predicted"/>
<dbReference type="InterPro" id="IPR055285">
    <property type="entry name" value="ANKRD13_C"/>
</dbReference>
<evidence type="ECO:0000256" key="7">
    <source>
        <dbReference type="ARBA" id="ARBA00024956"/>
    </source>
</evidence>
<evidence type="ECO:0000256" key="8">
    <source>
        <dbReference type="PROSITE-ProRule" id="PRU00023"/>
    </source>
</evidence>
<dbReference type="InterPro" id="IPR003903">
    <property type="entry name" value="UIM_dom"/>
</dbReference>
<feature type="compositionally biased region" description="Basic and acidic residues" evidence="9">
    <location>
        <begin position="562"/>
        <end position="575"/>
    </location>
</feature>
<keyword evidence="12" id="KW-1185">Reference proteome</keyword>
<dbReference type="AlphaFoldDB" id="A0A8C0GW16"/>
<dbReference type="PANTHER" id="PTHR12447:SF2">
    <property type="entry name" value="ANKYRIN REPEAT DOMAIN-CONTAINING PROTEIN 13D"/>
    <property type="match status" value="1"/>
</dbReference>